<proteinExistence type="predicted"/>
<reference evidence="1" key="2">
    <citation type="submission" date="2020-07" db="EMBL/GenBank/DDBJ databases">
        <authorList>
            <consortium name="NCBI Pathogen Detection Project"/>
        </authorList>
    </citation>
    <scope>NUCLEOTIDE SEQUENCE</scope>
    <source>
        <strain evidence="1">C8</strain>
    </source>
</reference>
<accession>A0A8H9QYU7</accession>
<dbReference type="Pfam" id="PF12686">
    <property type="entry name" value="DUF3800"/>
    <property type="match status" value="1"/>
</dbReference>
<gene>
    <name evidence="1" type="ORF">I9080_002483</name>
</gene>
<name>A0A8H9QYU7_CLOPF</name>
<dbReference type="EMBL" id="DACTCB010000015">
    <property type="protein sequence ID" value="HAT4308647.1"/>
    <property type="molecule type" value="Genomic_DNA"/>
</dbReference>
<sequence>MINIYCDESCHLENDLSDVMVLGGIACNKDEKVKIFNDIRRIKVKHNLSSWFEIKWTKVSSSKIEFYKELIDYFFNNDLKFRGVIAKNKKGLDHDKYNNGDYNEWYYKMYYLLLDHMIIPMDRYRIFIDIKDTKGGPKVEKLHEVLCNNKYDFKREVIEDIKQINSKESEILQLTDLFIGALSYKNRGLDGSESKLKIINYIENRYNKKLNQSTHRCEAKFNLFVWDPREGR</sequence>
<organism evidence="1">
    <name type="scientific">Clostridium perfringens</name>
    <dbReference type="NCBI Taxonomy" id="1502"/>
    <lineage>
        <taxon>Bacteria</taxon>
        <taxon>Bacillati</taxon>
        <taxon>Bacillota</taxon>
        <taxon>Clostridia</taxon>
        <taxon>Eubacteriales</taxon>
        <taxon>Clostridiaceae</taxon>
        <taxon>Clostridium</taxon>
    </lineage>
</organism>
<dbReference type="AlphaFoldDB" id="A0A8H9QYU7"/>
<dbReference type="InterPro" id="IPR024524">
    <property type="entry name" value="DUF3800"/>
</dbReference>
<reference evidence="1" key="1">
    <citation type="journal article" date="2018" name="Genome Biol.">
        <title>SKESA: strategic k-mer extension for scrupulous assemblies.</title>
        <authorList>
            <person name="Souvorov A."/>
            <person name="Agarwala R."/>
            <person name="Lipman D.J."/>
        </authorList>
    </citation>
    <scope>NUCLEOTIDE SEQUENCE</scope>
    <source>
        <strain evidence="1">C8</strain>
    </source>
</reference>
<evidence type="ECO:0000313" key="1">
    <source>
        <dbReference type="EMBL" id="HAT4308647.1"/>
    </source>
</evidence>
<protein>
    <submittedName>
        <fullName evidence="1">DUF3800 domain-containing protein</fullName>
    </submittedName>
</protein>
<dbReference type="Proteomes" id="UP000859547">
    <property type="component" value="Unassembled WGS sequence"/>
</dbReference>
<comment type="caution">
    <text evidence="1">The sequence shown here is derived from an EMBL/GenBank/DDBJ whole genome shotgun (WGS) entry which is preliminary data.</text>
</comment>